<geneLocation type="plasmid" evidence="2">
    <name>plasmid_153kb</name>
</geneLocation>
<dbReference type="KEGG" id="ypi:YpsIP31758_B0029"/>
<evidence type="ECO:0000313" key="1">
    <source>
        <dbReference type="EMBL" id="ABS45696.1"/>
    </source>
</evidence>
<accession>A0A0U1QTI7</accession>
<dbReference type="HOGENOM" id="CLU_1748963_0_0_6"/>
<reference evidence="1 2" key="1">
    <citation type="journal article" date="2007" name="PLoS Genet.">
        <title>The complete genome sequence of Yersinia pseudotuberculosis IP31758, the causative agent of Far East scarlet-like fever.</title>
        <authorList>
            <person name="Eppinger M."/>
            <person name="Rosovitz M.J."/>
            <person name="Fricke W.F."/>
            <person name="Rasko D.A."/>
            <person name="Kokorina G."/>
            <person name="Fayolle C."/>
            <person name="Lindler L.E."/>
            <person name="Carniel E."/>
            <person name="Ravel J."/>
        </authorList>
    </citation>
    <scope>NUCLEOTIDE SEQUENCE [LARGE SCALE GENOMIC DNA]</scope>
    <source>
        <strain evidence="1 2">IP 31758</strain>
        <plasmid evidence="2">Plasmid plasmid_153kb</plasmid>
    </source>
</reference>
<dbReference type="RefSeq" id="WP_011988540.1">
    <property type="nucleotide sequence ID" value="NC_009705.1"/>
</dbReference>
<dbReference type="EMBL" id="CP000719">
    <property type="protein sequence ID" value="ABS45696.1"/>
    <property type="molecule type" value="Genomic_DNA"/>
</dbReference>
<protein>
    <submittedName>
        <fullName evidence="1">Uncharacterized protein</fullName>
    </submittedName>
</protein>
<evidence type="ECO:0000313" key="2">
    <source>
        <dbReference type="Proteomes" id="UP000002412"/>
    </source>
</evidence>
<organism evidence="1 2">
    <name type="scientific">Yersinia pseudotuberculosis serotype O:1b (strain IP 31758)</name>
    <dbReference type="NCBI Taxonomy" id="349747"/>
    <lineage>
        <taxon>Bacteria</taxon>
        <taxon>Pseudomonadati</taxon>
        <taxon>Pseudomonadota</taxon>
        <taxon>Gammaproteobacteria</taxon>
        <taxon>Enterobacterales</taxon>
        <taxon>Yersiniaceae</taxon>
        <taxon>Yersinia</taxon>
    </lineage>
</organism>
<dbReference type="Proteomes" id="UP000002412">
    <property type="component" value="Plasmid p_153kb"/>
</dbReference>
<keyword evidence="1" id="KW-0614">Plasmid</keyword>
<proteinExistence type="predicted"/>
<gene>
    <name evidence="1" type="ordered locus">YpsIP31758_B0029</name>
</gene>
<name>A0A0U1QTI7_YERP3</name>
<dbReference type="AlphaFoldDB" id="A0A0U1QTI7"/>
<sequence>MYLGKHFPDGIQIKLNFFGHTADPQRRTFDCPHMAWVLVDNPYFDQHNLGQALIRVNRYVIDDDKRPLCIGRTVGSRTVPPTVLYDDLNPVLLGMKLKSFADSVPATLRIALYTHYSAELTLVGLTKAHEFDCDQAMLFDYLNRYAYLV</sequence>